<accession>A0A974DNP4</accession>
<proteinExistence type="predicted"/>
<gene>
    <name evidence="1" type="ORF">XELAEV_18012376mg</name>
</gene>
<dbReference type="Proteomes" id="UP000694892">
    <property type="component" value="Chromosome 2L"/>
</dbReference>
<name>A0A974DNP4_XENLA</name>
<dbReference type="AlphaFoldDB" id="A0A974DNP4"/>
<protein>
    <submittedName>
        <fullName evidence="1">Uncharacterized protein</fullName>
    </submittedName>
</protein>
<evidence type="ECO:0000313" key="1">
    <source>
        <dbReference type="EMBL" id="OCT94690.1"/>
    </source>
</evidence>
<organism evidence="1 2">
    <name type="scientific">Xenopus laevis</name>
    <name type="common">African clawed frog</name>
    <dbReference type="NCBI Taxonomy" id="8355"/>
    <lineage>
        <taxon>Eukaryota</taxon>
        <taxon>Metazoa</taxon>
        <taxon>Chordata</taxon>
        <taxon>Craniata</taxon>
        <taxon>Vertebrata</taxon>
        <taxon>Euteleostomi</taxon>
        <taxon>Amphibia</taxon>
        <taxon>Batrachia</taxon>
        <taxon>Anura</taxon>
        <taxon>Pipoidea</taxon>
        <taxon>Pipidae</taxon>
        <taxon>Xenopodinae</taxon>
        <taxon>Xenopus</taxon>
        <taxon>Xenopus</taxon>
    </lineage>
</organism>
<dbReference type="EMBL" id="CM004468">
    <property type="protein sequence ID" value="OCT94690.1"/>
    <property type="molecule type" value="Genomic_DNA"/>
</dbReference>
<evidence type="ECO:0000313" key="2">
    <source>
        <dbReference type="Proteomes" id="UP000694892"/>
    </source>
</evidence>
<sequence length="95" mass="11265">MNAPKEILHPVFKQLYPTHSQSHAYSNIYFSNSNKWILSCFVRLITKDKAQLRRLVKSYNLFNFLRHFLQSTPFFSYTTRASYKLIIANFTKSPV</sequence>
<reference evidence="2" key="1">
    <citation type="journal article" date="2016" name="Nature">
        <title>Genome evolution in the allotetraploid frog Xenopus laevis.</title>
        <authorList>
            <person name="Session A.M."/>
            <person name="Uno Y."/>
            <person name="Kwon T."/>
            <person name="Chapman J.A."/>
            <person name="Toyoda A."/>
            <person name="Takahashi S."/>
            <person name="Fukui A."/>
            <person name="Hikosaka A."/>
            <person name="Suzuki A."/>
            <person name="Kondo M."/>
            <person name="van Heeringen S.J."/>
            <person name="Quigley I."/>
            <person name="Heinz S."/>
            <person name="Ogino H."/>
            <person name="Ochi H."/>
            <person name="Hellsten U."/>
            <person name="Lyons J.B."/>
            <person name="Simakov O."/>
            <person name="Putnam N."/>
            <person name="Stites J."/>
            <person name="Kuroki Y."/>
            <person name="Tanaka T."/>
            <person name="Michiue T."/>
            <person name="Watanabe M."/>
            <person name="Bogdanovic O."/>
            <person name="Lister R."/>
            <person name="Georgiou G."/>
            <person name="Paranjpe S.S."/>
            <person name="van Kruijsbergen I."/>
            <person name="Shu S."/>
            <person name="Carlson J."/>
            <person name="Kinoshita T."/>
            <person name="Ohta Y."/>
            <person name="Mawaribuchi S."/>
            <person name="Jenkins J."/>
            <person name="Grimwood J."/>
            <person name="Schmutz J."/>
            <person name="Mitros T."/>
            <person name="Mozaffari S.V."/>
            <person name="Suzuki Y."/>
            <person name="Haramoto Y."/>
            <person name="Yamamoto T.S."/>
            <person name="Takagi C."/>
            <person name="Heald R."/>
            <person name="Miller K."/>
            <person name="Haudenschild C."/>
            <person name="Kitzman J."/>
            <person name="Nakayama T."/>
            <person name="Izutsu Y."/>
            <person name="Robert J."/>
            <person name="Fortriede J."/>
            <person name="Burns K."/>
            <person name="Lotay V."/>
            <person name="Karimi K."/>
            <person name="Yasuoka Y."/>
            <person name="Dichmann D.S."/>
            <person name="Flajnik M.F."/>
            <person name="Houston D.W."/>
            <person name="Shendure J."/>
            <person name="DuPasquier L."/>
            <person name="Vize P.D."/>
            <person name="Zorn A.M."/>
            <person name="Ito M."/>
            <person name="Marcotte E.M."/>
            <person name="Wallingford J.B."/>
            <person name="Ito Y."/>
            <person name="Asashima M."/>
            <person name="Ueno N."/>
            <person name="Matsuda Y."/>
            <person name="Veenstra G.J."/>
            <person name="Fujiyama A."/>
            <person name="Harland R.M."/>
            <person name="Taira M."/>
            <person name="Rokhsar D.S."/>
        </authorList>
    </citation>
    <scope>NUCLEOTIDE SEQUENCE [LARGE SCALE GENOMIC DNA]</scope>
    <source>
        <strain evidence="2">J</strain>
    </source>
</reference>